<dbReference type="EMBL" id="BPVZ01000002">
    <property type="protein sequence ID" value="GKU87595.1"/>
    <property type="molecule type" value="Genomic_DNA"/>
</dbReference>
<name>A0AAV5HRF3_9ROSI</name>
<dbReference type="Proteomes" id="UP001054252">
    <property type="component" value="Unassembled WGS sequence"/>
</dbReference>
<comment type="caution">
    <text evidence="1">The sequence shown here is derived from an EMBL/GenBank/DDBJ whole genome shotgun (WGS) entry which is preliminary data.</text>
</comment>
<protein>
    <submittedName>
        <fullName evidence="1">Uncharacterized protein</fullName>
    </submittedName>
</protein>
<dbReference type="AlphaFoldDB" id="A0AAV5HRF3"/>
<reference evidence="1 2" key="1">
    <citation type="journal article" date="2021" name="Commun. Biol.">
        <title>The genome of Shorea leprosula (Dipterocarpaceae) highlights the ecological relevance of drought in aseasonal tropical rainforests.</title>
        <authorList>
            <person name="Ng K.K.S."/>
            <person name="Kobayashi M.J."/>
            <person name="Fawcett J.A."/>
            <person name="Hatakeyama M."/>
            <person name="Paape T."/>
            <person name="Ng C.H."/>
            <person name="Ang C.C."/>
            <person name="Tnah L.H."/>
            <person name="Lee C.T."/>
            <person name="Nishiyama T."/>
            <person name="Sese J."/>
            <person name="O'Brien M.J."/>
            <person name="Copetti D."/>
            <person name="Mohd Noor M.I."/>
            <person name="Ong R.C."/>
            <person name="Putra M."/>
            <person name="Sireger I.Z."/>
            <person name="Indrioko S."/>
            <person name="Kosugi Y."/>
            <person name="Izuno A."/>
            <person name="Isagi Y."/>
            <person name="Lee S.L."/>
            <person name="Shimizu K.K."/>
        </authorList>
    </citation>
    <scope>NUCLEOTIDE SEQUENCE [LARGE SCALE GENOMIC DNA]</scope>
    <source>
        <strain evidence="1">214</strain>
    </source>
</reference>
<sequence>MFEQRWSVSAADANRVRKASNVHGRSAEQVSYMPSYKRSLEMWKLFSGSCKSQIAQSGCLWRLCNQQRPSVPTIAEIFLQLHSSKVPHAS</sequence>
<organism evidence="1 2">
    <name type="scientific">Rubroshorea leprosula</name>
    <dbReference type="NCBI Taxonomy" id="152421"/>
    <lineage>
        <taxon>Eukaryota</taxon>
        <taxon>Viridiplantae</taxon>
        <taxon>Streptophyta</taxon>
        <taxon>Embryophyta</taxon>
        <taxon>Tracheophyta</taxon>
        <taxon>Spermatophyta</taxon>
        <taxon>Magnoliopsida</taxon>
        <taxon>eudicotyledons</taxon>
        <taxon>Gunneridae</taxon>
        <taxon>Pentapetalae</taxon>
        <taxon>rosids</taxon>
        <taxon>malvids</taxon>
        <taxon>Malvales</taxon>
        <taxon>Dipterocarpaceae</taxon>
        <taxon>Rubroshorea</taxon>
    </lineage>
</organism>
<evidence type="ECO:0000313" key="1">
    <source>
        <dbReference type="EMBL" id="GKU87595.1"/>
    </source>
</evidence>
<keyword evidence="2" id="KW-1185">Reference proteome</keyword>
<accession>A0AAV5HRF3</accession>
<evidence type="ECO:0000313" key="2">
    <source>
        <dbReference type="Proteomes" id="UP001054252"/>
    </source>
</evidence>
<proteinExistence type="predicted"/>
<gene>
    <name evidence="1" type="ORF">SLEP1_g1970</name>
</gene>